<keyword evidence="4" id="KW-0812">Transmembrane</keyword>
<dbReference type="PANTHER" id="PTHR32089:SF112">
    <property type="entry name" value="LYSOZYME-LIKE PROTEIN-RELATED"/>
    <property type="match status" value="1"/>
</dbReference>
<evidence type="ECO:0000313" key="8">
    <source>
        <dbReference type="Proteomes" id="UP000697995"/>
    </source>
</evidence>
<keyword evidence="1 3" id="KW-0807">Transducer</keyword>
<evidence type="ECO:0000313" key="7">
    <source>
        <dbReference type="EMBL" id="MBK1658087.1"/>
    </source>
</evidence>
<name>A0ABS1CVL9_9PROT</name>
<dbReference type="SMART" id="SM00283">
    <property type="entry name" value="MA"/>
    <property type="match status" value="1"/>
</dbReference>
<comment type="similarity">
    <text evidence="2">Belongs to the methyl-accepting chemotaxis (MCP) protein family.</text>
</comment>
<evidence type="ECO:0000256" key="3">
    <source>
        <dbReference type="PROSITE-ProRule" id="PRU00284"/>
    </source>
</evidence>
<organism evidence="7 8">
    <name type="scientific">Paracraurococcus ruber</name>
    <dbReference type="NCBI Taxonomy" id="77675"/>
    <lineage>
        <taxon>Bacteria</taxon>
        <taxon>Pseudomonadati</taxon>
        <taxon>Pseudomonadota</taxon>
        <taxon>Alphaproteobacteria</taxon>
        <taxon>Acetobacterales</taxon>
        <taxon>Roseomonadaceae</taxon>
        <taxon>Paracraurococcus</taxon>
    </lineage>
</organism>
<dbReference type="SMART" id="SM00304">
    <property type="entry name" value="HAMP"/>
    <property type="match status" value="1"/>
</dbReference>
<sequence>MLQHLSIRALLGATLGLSALLLLGFSGDILLSARRHLSDATQVSRTAEVVRHLFATAAALRLERGEAIIALNAQAPSPENPRVLAARRRAEPAAAAAWAALQAAGFAEDATRLAAEHARVAALRQRVDAALRLPKDQRDAGLTKEWGDAAIGHIGNLLATTEARENGILLGQPMVDMMVGLRRQAWSLRLALGNKLLGMLSAMSAGRGWTPAESATLLAEAGQVAGAWSALARAASLPVLPPAVRDAIDKARPLIEGALAAERNAAVEPLAAGRMPEGIVVTAFQDRQVASLTAIEAMAFAAVDAMVAAARMEEASAWRRLILGLLLLAVALAVGLGGMLAARGLVIRPIAAMTEAMSRLAAGDRTVAVPAADRRNEVGAMARAVQVFRDGLVEADRMAERERAEQAAQRQRAERLAALTAAFEAEAGRQTDALAAAAAALERQAAAMTGVAGRSTEQSVAIAAAAGSANEGVQSVASACEELAASVSEITRQVGQAHDVIRSAVTEAERSDRVVRDLAEGAGRIGEVVTLIRQIAGQTNLLALNATIEAARAGEAGKGFAVVAGEVKTLAAQTAKATEEIGGQIGQIQSATGDAVTAIQGIAATVARVSEIAGSIAAAVEEQARATQSISGDVQGVAVGTGAVTGRIGEVSALADQTGQSATQVLDASSQLSRQATAIREAVDRFLRDVKAA</sequence>
<dbReference type="PROSITE" id="PS50111">
    <property type="entry name" value="CHEMOTAXIS_TRANSDUC_2"/>
    <property type="match status" value="1"/>
</dbReference>
<evidence type="ECO:0000256" key="1">
    <source>
        <dbReference type="ARBA" id="ARBA00023224"/>
    </source>
</evidence>
<dbReference type="InterPro" id="IPR004090">
    <property type="entry name" value="Chemotax_Me-accpt_rcpt"/>
</dbReference>
<dbReference type="PROSITE" id="PS50885">
    <property type="entry name" value="HAMP"/>
    <property type="match status" value="1"/>
</dbReference>
<evidence type="ECO:0008006" key="9">
    <source>
        <dbReference type="Google" id="ProtNLM"/>
    </source>
</evidence>
<dbReference type="PANTHER" id="PTHR32089">
    <property type="entry name" value="METHYL-ACCEPTING CHEMOTAXIS PROTEIN MCPB"/>
    <property type="match status" value="1"/>
</dbReference>
<dbReference type="Pfam" id="PF00672">
    <property type="entry name" value="HAMP"/>
    <property type="match status" value="1"/>
</dbReference>
<keyword evidence="4" id="KW-1133">Transmembrane helix</keyword>
<proteinExistence type="inferred from homology"/>
<dbReference type="SUPFAM" id="SSF58104">
    <property type="entry name" value="Methyl-accepting chemotaxis protein (MCP) signaling domain"/>
    <property type="match status" value="1"/>
</dbReference>
<dbReference type="Gene3D" id="1.10.287.950">
    <property type="entry name" value="Methyl-accepting chemotaxis protein"/>
    <property type="match status" value="1"/>
</dbReference>
<dbReference type="InterPro" id="IPR003660">
    <property type="entry name" value="HAMP_dom"/>
</dbReference>
<keyword evidence="4" id="KW-0472">Membrane</keyword>
<dbReference type="Pfam" id="PF00015">
    <property type="entry name" value="MCPsignal"/>
    <property type="match status" value="1"/>
</dbReference>
<evidence type="ECO:0000256" key="2">
    <source>
        <dbReference type="ARBA" id="ARBA00029447"/>
    </source>
</evidence>
<feature type="domain" description="Methyl-accepting transducer" evidence="5">
    <location>
        <begin position="405"/>
        <end position="673"/>
    </location>
</feature>
<reference evidence="7 8" key="1">
    <citation type="journal article" date="2020" name="Microorganisms">
        <title>Osmotic Adaptation and Compatible Solute Biosynthesis of Phototrophic Bacteria as Revealed from Genome Analyses.</title>
        <authorList>
            <person name="Imhoff J.F."/>
            <person name="Rahn T."/>
            <person name="Kunzel S."/>
            <person name="Keller A."/>
            <person name="Neulinger S.C."/>
        </authorList>
    </citation>
    <scope>NUCLEOTIDE SEQUENCE [LARGE SCALE GENOMIC DNA]</scope>
    <source>
        <strain evidence="7 8">DSM 15382</strain>
    </source>
</reference>
<keyword evidence="8" id="KW-1185">Reference proteome</keyword>
<dbReference type="EMBL" id="NRSG01000038">
    <property type="protein sequence ID" value="MBK1658087.1"/>
    <property type="molecule type" value="Genomic_DNA"/>
</dbReference>
<evidence type="ECO:0000256" key="4">
    <source>
        <dbReference type="SAM" id="Phobius"/>
    </source>
</evidence>
<accession>A0ABS1CVL9</accession>
<dbReference type="Gene3D" id="1.10.8.500">
    <property type="entry name" value="HAMP domain in histidine kinase"/>
    <property type="match status" value="1"/>
</dbReference>
<evidence type="ECO:0000259" key="5">
    <source>
        <dbReference type="PROSITE" id="PS50111"/>
    </source>
</evidence>
<gene>
    <name evidence="7" type="ORF">CKO45_07575</name>
</gene>
<dbReference type="RefSeq" id="WP_133218979.1">
    <property type="nucleotide sequence ID" value="NZ_NRSG01000038.1"/>
</dbReference>
<feature type="domain" description="HAMP" evidence="6">
    <location>
        <begin position="344"/>
        <end position="397"/>
    </location>
</feature>
<evidence type="ECO:0000259" key="6">
    <source>
        <dbReference type="PROSITE" id="PS50885"/>
    </source>
</evidence>
<dbReference type="InterPro" id="IPR004089">
    <property type="entry name" value="MCPsignal_dom"/>
</dbReference>
<comment type="caution">
    <text evidence="7">The sequence shown here is derived from an EMBL/GenBank/DDBJ whole genome shotgun (WGS) entry which is preliminary data.</text>
</comment>
<protein>
    <recommendedName>
        <fullName evidence="9">Methyl-accepting chemotaxis protein</fullName>
    </recommendedName>
</protein>
<dbReference type="Proteomes" id="UP000697995">
    <property type="component" value="Unassembled WGS sequence"/>
</dbReference>
<feature type="transmembrane region" description="Helical" evidence="4">
    <location>
        <begin position="321"/>
        <end position="342"/>
    </location>
</feature>
<dbReference type="PRINTS" id="PR00260">
    <property type="entry name" value="CHEMTRNSDUCR"/>
</dbReference>
<dbReference type="CDD" id="cd06225">
    <property type="entry name" value="HAMP"/>
    <property type="match status" value="1"/>
</dbReference>